<dbReference type="Pfam" id="PF01202">
    <property type="entry name" value="SKI"/>
    <property type="match status" value="1"/>
</dbReference>
<proteinExistence type="inferred from homology"/>
<gene>
    <name evidence="7 8" type="primary">aroK</name>
    <name evidence="8" type="ORF">GCM10011571_26430</name>
</gene>
<keyword evidence="1 7" id="KW-0028">Amino-acid biosynthesis</keyword>
<dbReference type="HAMAP" id="MF_00109">
    <property type="entry name" value="Shikimate_kinase"/>
    <property type="match status" value="1"/>
</dbReference>
<dbReference type="GO" id="GO:0000287">
    <property type="term" value="F:magnesium ion binding"/>
    <property type="evidence" value="ECO:0007669"/>
    <property type="project" value="UniProtKB-UniRule"/>
</dbReference>
<dbReference type="CDD" id="cd00464">
    <property type="entry name" value="SK"/>
    <property type="match status" value="1"/>
</dbReference>
<keyword evidence="6 7" id="KW-0057">Aromatic amino acid biosynthesis</keyword>
<comment type="cofactor">
    <cofactor evidence="7">
        <name>Mg(2+)</name>
        <dbReference type="ChEBI" id="CHEBI:18420"/>
    </cofactor>
    <text evidence="7">Binds 1 Mg(2+) ion per subunit.</text>
</comment>
<dbReference type="PANTHER" id="PTHR21087:SF16">
    <property type="entry name" value="SHIKIMATE KINASE 1, CHLOROPLASTIC"/>
    <property type="match status" value="1"/>
</dbReference>
<dbReference type="PANTHER" id="PTHR21087">
    <property type="entry name" value="SHIKIMATE KINASE"/>
    <property type="match status" value="1"/>
</dbReference>
<organism evidence="8 9">
    <name type="scientific">Marinithermofilum abyssi</name>
    <dbReference type="NCBI Taxonomy" id="1571185"/>
    <lineage>
        <taxon>Bacteria</taxon>
        <taxon>Bacillati</taxon>
        <taxon>Bacillota</taxon>
        <taxon>Bacilli</taxon>
        <taxon>Bacillales</taxon>
        <taxon>Thermoactinomycetaceae</taxon>
        <taxon>Marinithermofilum</taxon>
    </lineage>
</organism>
<evidence type="ECO:0000256" key="3">
    <source>
        <dbReference type="ARBA" id="ARBA00022741"/>
    </source>
</evidence>
<dbReference type="PRINTS" id="PR01100">
    <property type="entry name" value="SHIKIMTKNASE"/>
</dbReference>
<keyword evidence="7" id="KW-0963">Cytoplasm</keyword>
<feature type="binding site" evidence="7">
    <location>
        <position position="120"/>
    </location>
    <ligand>
        <name>ATP</name>
        <dbReference type="ChEBI" id="CHEBI:30616"/>
    </ligand>
</feature>
<protein>
    <recommendedName>
        <fullName evidence="7">Shikimate kinase</fullName>
        <shortName evidence="7">SK</shortName>
        <ecNumber evidence="7">2.7.1.71</ecNumber>
    </recommendedName>
</protein>
<dbReference type="Gene3D" id="3.40.50.300">
    <property type="entry name" value="P-loop containing nucleotide triphosphate hydrolases"/>
    <property type="match status" value="1"/>
</dbReference>
<keyword evidence="7" id="KW-0479">Metal-binding</keyword>
<keyword evidence="2 7" id="KW-0808">Transferase</keyword>
<comment type="function">
    <text evidence="7">Catalyzes the specific phosphorylation of the 3-hydroxyl group of shikimic acid using ATP as a cosubstrate.</text>
</comment>
<comment type="subunit">
    <text evidence="7">Monomer.</text>
</comment>
<evidence type="ECO:0000313" key="9">
    <source>
        <dbReference type="Proteomes" id="UP000625210"/>
    </source>
</evidence>
<name>A0A8J2VJC8_9BACL</name>
<comment type="subcellular location">
    <subcellularLocation>
        <location evidence="7">Cytoplasm</location>
    </subcellularLocation>
</comment>
<dbReference type="EMBL" id="BMHQ01000009">
    <property type="protein sequence ID" value="GGE23072.1"/>
    <property type="molecule type" value="Genomic_DNA"/>
</dbReference>
<comment type="pathway">
    <text evidence="7">Metabolic intermediate biosynthesis; chorismate biosynthesis; chorismate from D-erythrose 4-phosphate and phosphoenolpyruvate: step 5/7.</text>
</comment>
<evidence type="ECO:0000256" key="4">
    <source>
        <dbReference type="ARBA" id="ARBA00022777"/>
    </source>
</evidence>
<reference evidence="8" key="1">
    <citation type="journal article" date="2014" name="Int. J. Syst. Evol. Microbiol.">
        <title>Complete genome sequence of Corynebacterium casei LMG S-19264T (=DSM 44701T), isolated from a smear-ripened cheese.</title>
        <authorList>
            <consortium name="US DOE Joint Genome Institute (JGI-PGF)"/>
            <person name="Walter F."/>
            <person name="Albersmeier A."/>
            <person name="Kalinowski J."/>
            <person name="Ruckert C."/>
        </authorList>
    </citation>
    <scope>NUCLEOTIDE SEQUENCE</scope>
    <source>
        <strain evidence="8">CGMCC 1.15179</strain>
    </source>
</reference>
<evidence type="ECO:0000256" key="2">
    <source>
        <dbReference type="ARBA" id="ARBA00022679"/>
    </source>
</evidence>
<comment type="caution">
    <text evidence="7">Lacks conserved residue(s) required for the propagation of feature annotation.</text>
</comment>
<reference evidence="8" key="2">
    <citation type="submission" date="2020-09" db="EMBL/GenBank/DDBJ databases">
        <authorList>
            <person name="Sun Q."/>
            <person name="Zhou Y."/>
        </authorList>
    </citation>
    <scope>NUCLEOTIDE SEQUENCE</scope>
    <source>
        <strain evidence="8">CGMCC 1.15179</strain>
    </source>
</reference>
<dbReference type="Proteomes" id="UP000625210">
    <property type="component" value="Unassembled WGS sequence"/>
</dbReference>
<sequence length="174" mass="19541">MPLSKHLILTGFMGTGKTTVGKLLAEKLNCPLVDTDAEVEKSVKQSISSLFAEKGEAVFRDWESRVLKEVLSGPPRVVTTGGGIVLRQENRRMMRSLGWVVCLTADRDELLHRLKGDESRPLLQGNARQKVEQLLEERRGYYRDSDWVIDTTGKTPEEVADEVISAIQKEFSQV</sequence>
<dbReference type="RefSeq" id="WP_188648362.1">
    <property type="nucleotide sequence ID" value="NZ_BMHQ01000009.1"/>
</dbReference>
<comment type="similarity">
    <text evidence="7">Belongs to the shikimate kinase family.</text>
</comment>
<dbReference type="GO" id="GO:0009423">
    <property type="term" value="P:chorismate biosynthetic process"/>
    <property type="evidence" value="ECO:0007669"/>
    <property type="project" value="UniProtKB-UniRule"/>
</dbReference>
<keyword evidence="5 7" id="KW-0067">ATP-binding</keyword>
<evidence type="ECO:0000256" key="5">
    <source>
        <dbReference type="ARBA" id="ARBA00022840"/>
    </source>
</evidence>
<dbReference type="GO" id="GO:0005829">
    <property type="term" value="C:cytosol"/>
    <property type="evidence" value="ECO:0007669"/>
    <property type="project" value="TreeGrafter"/>
</dbReference>
<keyword evidence="7" id="KW-0460">Magnesium</keyword>
<evidence type="ECO:0000313" key="8">
    <source>
        <dbReference type="EMBL" id="GGE23072.1"/>
    </source>
</evidence>
<dbReference type="SUPFAM" id="SSF52540">
    <property type="entry name" value="P-loop containing nucleoside triphosphate hydrolases"/>
    <property type="match status" value="1"/>
</dbReference>
<dbReference type="GO" id="GO:0004765">
    <property type="term" value="F:shikimate kinase activity"/>
    <property type="evidence" value="ECO:0007669"/>
    <property type="project" value="UniProtKB-UniRule"/>
</dbReference>
<feature type="binding site" evidence="7">
    <location>
        <position position="60"/>
    </location>
    <ligand>
        <name>substrate</name>
    </ligand>
</feature>
<dbReference type="InterPro" id="IPR031322">
    <property type="entry name" value="Shikimate/glucono_kinase"/>
</dbReference>
<dbReference type="EC" id="2.7.1.71" evidence="7"/>
<evidence type="ECO:0000256" key="7">
    <source>
        <dbReference type="HAMAP-Rule" id="MF_00109"/>
    </source>
</evidence>
<keyword evidence="4 7" id="KW-0418">Kinase</keyword>
<evidence type="ECO:0000256" key="1">
    <source>
        <dbReference type="ARBA" id="ARBA00022605"/>
    </source>
</evidence>
<dbReference type="InterPro" id="IPR000623">
    <property type="entry name" value="Shikimate_kinase/TSH1"/>
</dbReference>
<accession>A0A8J2VJC8</accession>
<keyword evidence="9" id="KW-1185">Reference proteome</keyword>
<feature type="binding site" evidence="7">
    <location>
        <begin position="14"/>
        <end position="19"/>
    </location>
    <ligand>
        <name>ATP</name>
        <dbReference type="ChEBI" id="CHEBI:30616"/>
    </ligand>
</feature>
<dbReference type="UniPathway" id="UPA00053">
    <property type="reaction ID" value="UER00088"/>
</dbReference>
<evidence type="ECO:0000256" key="6">
    <source>
        <dbReference type="ARBA" id="ARBA00023141"/>
    </source>
</evidence>
<feature type="binding site" evidence="7">
    <location>
        <position position="138"/>
    </location>
    <ligand>
        <name>substrate</name>
    </ligand>
</feature>
<comment type="catalytic activity">
    <reaction evidence="7">
        <text>shikimate + ATP = 3-phosphoshikimate + ADP + H(+)</text>
        <dbReference type="Rhea" id="RHEA:13121"/>
        <dbReference type="ChEBI" id="CHEBI:15378"/>
        <dbReference type="ChEBI" id="CHEBI:30616"/>
        <dbReference type="ChEBI" id="CHEBI:36208"/>
        <dbReference type="ChEBI" id="CHEBI:145989"/>
        <dbReference type="ChEBI" id="CHEBI:456216"/>
        <dbReference type="EC" id="2.7.1.71"/>
    </reaction>
</comment>
<feature type="binding site" evidence="7">
    <location>
        <position position="82"/>
    </location>
    <ligand>
        <name>substrate</name>
    </ligand>
</feature>
<dbReference type="GO" id="GO:0008652">
    <property type="term" value="P:amino acid biosynthetic process"/>
    <property type="evidence" value="ECO:0007669"/>
    <property type="project" value="UniProtKB-KW"/>
</dbReference>
<keyword evidence="3 7" id="KW-0547">Nucleotide-binding</keyword>
<dbReference type="InterPro" id="IPR027417">
    <property type="entry name" value="P-loop_NTPase"/>
</dbReference>
<dbReference type="GO" id="GO:0005524">
    <property type="term" value="F:ATP binding"/>
    <property type="evidence" value="ECO:0007669"/>
    <property type="project" value="UniProtKB-UniRule"/>
</dbReference>
<feature type="binding site" evidence="7">
    <location>
        <position position="36"/>
    </location>
    <ligand>
        <name>substrate</name>
    </ligand>
</feature>
<dbReference type="GO" id="GO:0009073">
    <property type="term" value="P:aromatic amino acid family biosynthetic process"/>
    <property type="evidence" value="ECO:0007669"/>
    <property type="project" value="UniProtKB-KW"/>
</dbReference>
<comment type="caution">
    <text evidence="8">The sequence shown here is derived from an EMBL/GenBank/DDBJ whole genome shotgun (WGS) entry which is preliminary data.</text>
</comment>
<feature type="binding site" evidence="7">
    <location>
        <position position="18"/>
    </location>
    <ligand>
        <name>Mg(2+)</name>
        <dbReference type="ChEBI" id="CHEBI:18420"/>
    </ligand>
</feature>
<dbReference type="AlphaFoldDB" id="A0A8J2VJC8"/>